<reference evidence="2 3" key="1">
    <citation type="submission" date="2019-02" db="EMBL/GenBank/DDBJ databases">
        <title>Deep-cultivation of Planctomycetes and their phenomic and genomic characterization uncovers novel biology.</title>
        <authorList>
            <person name="Wiegand S."/>
            <person name="Jogler M."/>
            <person name="Boedeker C."/>
            <person name="Pinto D."/>
            <person name="Vollmers J."/>
            <person name="Rivas-Marin E."/>
            <person name="Kohn T."/>
            <person name="Peeters S.H."/>
            <person name="Heuer A."/>
            <person name="Rast P."/>
            <person name="Oberbeckmann S."/>
            <person name="Bunk B."/>
            <person name="Jeske O."/>
            <person name="Meyerdierks A."/>
            <person name="Storesund J.E."/>
            <person name="Kallscheuer N."/>
            <person name="Luecker S."/>
            <person name="Lage O.M."/>
            <person name="Pohl T."/>
            <person name="Merkel B.J."/>
            <person name="Hornburger P."/>
            <person name="Mueller R.-W."/>
            <person name="Bruemmer F."/>
            <person name="Labrenz M."/>
            <person name="Spormann A.M."/>
            <person name="Op den Camp H."/>
            <person name="Overmann J."/>
            <person name="Amann R."/>
            <person name="Jetten M.S.M."/>
            <person name="Mascher T."/>
            <person name="Medema M.H."/>
            <person name="Devos D.P."/>
            <person name="Kaster A.-K."/>
            <person name="Ovreas L."/>
            <person name="Rohde M."/>
            <person name="Galperin M.Y."/>
            <person name="Jogler C."/>
        </authorList>
    </citation>
    <scope>NUCLEOTIDE SEQUENCE [LARGE SCALE GENOMIC DNA]</scope>
    <source>
        <strain evidence="2 3">Spb1</strain>
    </source>
</reference>
<evidence type="ECO:0000256" key="1">
    <source>
        <dbReference type="SAM" id="Phobius"/>
    </source>
</evidence>
<organism evidence="2 3">
    <name type="scientific">Planctopirus ephydatiae</name>
    <dbReference type="NCBI Taxonomy" id="2528019"/>
    <lineage>
        <taxon>Bacteria</taxon>
        <taxon>Pseudomonadati</taxon>
        <taxon>Planctomycetota</taxon>
        <taxon>Planctomycetia</taxon>
        <taxon>Planctomycetales</taxon>
        <taxon>Planctomycetaceae</taxon>
        <taxon>Planctopirus</taxon>
    </lineage>
</organism>
<dbReference type="KEGG" id="peh:Spb1_37780"/>
<sequence length="147" mass="15388">MSQRQLSHTFRISLGIYLLFGSLGLVGCGGGGDTPPLGLVSGKITFDDQPLDDAEVIFQPADGRASAGKTNSSGLYSLAYTMEAKGARIGSHKVTITSARNASGGEGPDTPVAERKELLPAKYHSKSELTAEVKSGSNTINFDLKSK</sequence>
<evidence type="ECO:0000313" key="2">
    <source>
        <dbReference type="EMBL" id="QDV31833.1"/>
    </source>
</evidence>
<keyword evidence="1" id="KW-0812">Transmembrane</keyword>
<protein>
    <recommendedName>
        <fullName evidence="4">Carboxypeptidase regulatory-like domain-containing protein</fullName>
    </recommendedName>
</protein>
<evidence type="ECO:0000313" key="3">
    <source>
        <dbReference type="Proteomes" id="UP000315349"/>
    </source>
</evidence>
<dbReference type="RefSeq" id="WP_145303315.1">
    <property type="nucleotide sequence ID" value="NZ_CP036299.1"/>
</dbReference>
<dbReference type="AlphaFoldDB" id="A0A518GTC3"/>
<gene>
    <name evidence="2" type="ORF">Spb1_37780</name>
</gene>
<accession>A0A518GTC3</accession>
<keyword evidence="1" id="KW-1133">Transmembrane helix</keyword>
<dbReference type="PROSITE" id="PS51257">
    <property type="entry name" value="PROKAR_LIPOPROTEIN"/>
    <property type="match status" value="1"/>
</dbReference>
<name>A0A518GTC3_9PLAN</name>
<evidence type="ECO:0008006" key="4">
    <source>
        <dbReference type="Google" id="ProtNLM"/>
    </source>
</evidence>
<feature type="transmembrane region" description="Helical" evidence="1">
    <location>
        <begin position="12"/>
        <end position="32"/>
    </location>
</feature>
<dbReference type="EMBL" id="CP036299">
    <property type="protein sequence ID" value="QDV31833.1"/>
    <property type="molecule type" value="Genomic_DNA"/>
</dbReference>
<dbReference type="OrthoDB" id="286727at2"/>
<dbReference type="Proteomes" id="UP000315349">
    <property type="component" value="Chromosome"/>
</dbReference>
<keyword evidence="3" id="KW-1185">Reference proteome</keyword>
<proteinExistence type="predicted"/>
<keyword evidence="1" id="KW-0472">Membrane</keyword>